<proteinExistence type="inferred from homology"/>
<evidence type="ECO:0000256" key="2">
    <source>
        <dbReference type="ARBA" id="ARBA00004533"/>
    </source>
</evidence>
<dbReference type="GO" id="GO:0005886">
    <property type="term" value="C:plasma membrane"/>
    <property type="evidence" value="ECO:0007669"/>
    <property type="project" value="UniProtKB-SubCell"/>
</dbReference>
<evidence type="ECO:0000313" key="13">
    <source>
        <dbReference type="EMBL" id="ERT47404.1"/>
    </source>
</evidence>
<dbReference type="EMBL" id="AXNV01000012">
    <property type="protein sequence ID" value="ERT47404.1"/>
    <property type="molecule type" value="Genomic_DNA"/>
</dbReference>
<dbReference type="PROSITE" id="PS00211">
    <property type="entry name" value="ABC_TRANSPORTER_1"/>
    <property type="match status" value="1"/>
</dbReference>
<comment type="subcellular location">
    <subcellularLocation>
        <location evidence="2">Cell inner membrane</location>
    </subcellularLocation>
    <subcellularLocation>
        <location evidence="1 11">Cell membrane</location>
        <topology evidence="1 11">Peripheral membrane protein</topology>
    </subcellularLocation>
</comment>
<dbReference type="InterPro" id="IPR027417">
    <property type="entry name" value="P-loop_NTPase"/>
</dbReference>
<organism evidence="13">
    <name type="scientific">Fusobacterium nucleatum CTI-6</name>
    <dbReference type="NCBI Taxonomy" id="1316587"/>
    <lineage>
        <taxon>Bacteria</taxon>
        <taxon>Fusobacteriati</taxon>
        <taxon>Fusobacteriota</taxon>
        <taxon>Fusobacteriia</taxon>
        <taxon>Fusobacteriales</taxon>
        <taxon>Fusobacteriaceae</taxon>
        <taxon>Fusobacterium</taxon>
    </lineage>
</organism>
<dbReference type="GO" id="GO:0005524">
    <property type="term" value="F:ATP binding"/>
    <property type="evidence" value="ECO:0007669"/>
    <property type="project" value="UniProtKB-UniRule"/>
</dbReference>
<dbReference type="InterPro" id="IPR003593">
    <property type="entry name" value="AAA+_ATPase"/>
</dbReference>
<keyword evidence="10 11" id="KW-0472">Membrane</keyword>
<feature type="domain" description="ABC transporter" evidence="12">
    <location>
        <begin position="8"/>
        <end position="243"/>
    </location>
</feature>
<gene>
    <name evidence="13" type="ORF">HMPREF1767_01406</name>
</gene>
<keyword evidence="5 11" id="KW-0762">Sugar transport</keyword>
<dbReference type="EC" id="7.5.2.11" evidence="11"/>
<evidence type="ECO:0000256" key="6">
    <source>
        <dbReference type="ARBA" id="ARBA00022737"/>
    </source>
</evidence>
<evidence type="ECO:0000256" key="9">
    <source>
        <dbReference type="ARBA" id="ARBA00022967"/>
    </source>
</evidence>
<dbReference type="InterPro" id="IPR003439">
    <property type="entry name" value="ABC_transporter-like_ATP-bd"/>
</dbReference>
<dbReference type="InterPro" id="IPR050107">
    <property type="entry name" value="ABC_carbohydrate_import_ATPase"/>
</dbReference>
<dbReference type="PANTHER" id="PTHR43790">
    <property type="entry name" value="CARBOHYDRATE TRANSPORT ATP-BINDING PROTEIN MG119-RELATED"/>
    <property type="match status" value="1"/>
</dbReference>
<accession>U7TT20</accession>
<evidence type="ECO:0000256" key="4">
    <source>
        <dbReference type="ARBA" id="ARBA00022475"/>
    </source>
</evidence>
<dbReference type="Gene3D" id="3.40.50.300">
    <property type="entry name" value="P-loop containing nucleotide triphosphate hydrolases"/>
    <property type="match status" value="2"/>
</dbReference>
<evidence type="ECO:0000256" key="7">
    <source>
        <dbReference type="ARBA" id="ARBA00022741"/>
    </source>
</evidence>
<dbReference type="InterPro" id="IPR017871">
    <property type="entry name" value="ABC_transporter-like_CS"/>
</dbReference>
<dbReference type="PATRIC" id="fig|1316587.3.peg.1400"/>
<comment type="function">
    <text evidence="11">Part of an ABC transporter complex involved in carbohydrate import. Could be involved in ribose, galactose and/or methyl galactoside import. Responsible for energy coupling to the transport system.</text>
</comment>
<dbReference type="SMART" id="SM00382">
    <property type="entry name" value="AAA"/>
    <property type="match status" value="2"/>
</dbReference>
<dbReference type="AlphaFoldDB" id="U7TT20"/>
<dbReference type="NCBIfam" id="NF008215">
    <property type="entry name" value="PRK10982.1"/>
    <property type="match status" value="1"/>
</dbReference>
<dbReference type="FunFam" id="3.40.50.300:FF:000127">
    <property type="entry name" value="Ribose import ATP-binding protein RbsA"/>
    <property type="match status" value="1"/>
</dbReference>
<keyword evidence="6" id="KW-0677">Repeat</keyword>
<feature type="domain" description="ABC transporter" evidence="12">
    <location>
        <begin position="249"/>
        <end position="500"/>
    </location>
</feature>
<evidence type="ECO:0000256" key="5">
    <source>
        <dbReference type="ARBA" id="ARBA00022597"/>
    </source>
</evidence>
<dbReference type="CDD" id="cd03216">
    <property type="entry name" value="ABC_Carb_Monos_I"/>
    <property type="match status" value="1"/>
</dbReference>
<evidence type="ECO:0000256" key="1">
    <source>
        <dbReference type="ARBA" id="ARBA00004202"/>
    </source>
</evidence>
<comment type="caution">
    <text evidence="13">The sequence shown here is derived from an EMBL/GenBank/DDBJ whole genome shotgun (WGS) entry which is preliminary data.</text>
</comment>
<keyword evidence="7 11" id="KW-0547">Nucleotide-binding</keyword>
<comment type="similarity">
    <text evidence="11">Belongs to the ABC transporter superfamily.</text>
</comment>
<dbReference type="PANTHER" id="PTHR43790:SF7">
    <property type="entry name" value="GALACTOSE_METHYL GALACTOSIDE IMPORT ATP-BINDING PROTEIN MGLA"/>
    <property type="match status" value="1"/>
</dbReference>
<comment type="catalytic activity">
    <reaction evidence="11">
        <text>D-galactose(out) + ATP + H2O = D-galactose(in) + ADP + phosphate + H(+)</text>
        <dbReference type="Rhea" id="RHEA:60156"/>
        <dbReference type="ChEBI" id="CHEBI:4139"/>
        <dbReference type="ChEBI" id="CHEBI:15377"/>
        <dbReference type="ChEBI" id="CHEBI:15378"/>
        <dbReference type="ChEBI" id="CHEBI:30616"/>
        <dbReference type="ChEBI" id="CHEBI:43474"/>
        <dbReference type="ChEBI" id="CHEBI:456216"/>
        <dbReference type="EC" id="7.5.2.11"/>
    </reaction>
</comment>
<protein>
    <recommendedName>
        <fullName evidence="11">Ribose/galactose/methyl galactoside import ATP-binding protein</fullName>
        <ecNumber evidence="11">7.5.2.11</ecNumber>
    </recommendedName>
</protein>
<dbReference type="Pfam" id="PF00005">
    <property type="entry name" value="ABC_tran"/>
    <property type="match status" value="2"/>
</dbReference>
<dbReference type="CDD" id="cd03215">
    <property type="entry name" value="ABC_Carb_Monos_II"/>
    <property type="match status" value="1"/>
</dbReference>
<evidence type="ECO:0000256" key="10">
    <source>
        <dbReference type="ARBA" id="ARBA00023136"/>
    </source>
</evidence>
<dbReference type="GO" id="GO:0015749">
    <property type="term" value="P:monosaccharide transmembrane transport"/>
    <property type="evidence" value="ECO:0007669"/>
    <property type="project" value="UniProtKB-ARBA"/>
</dbReference>
<evidence type="ECO:0000259" key="12">
    <source>
        <dbReference type="PROSITE" id="PS50893"/>
    </source>
</evidence>
<evidence type="ECO:0000256" key="8">
    <source>
        <dbReference type="ARBA" id="ARBA00022840"/>
    </source>
</evidence>
<dbReference type="FunFam" id="3.40.50.300:FF:000126">
    <property type="entry name" value="Galactose/methyl galactoside import ATP-binding protein MglA"/>
    <property type="match status" value="1"/>
</dbReference>
<dbReference type="PROSITE" id="PS50893">
    <property type="entry name" value="ABC_TRANSPORTER_2"/>
    <property type="match status" value="2"/>
</dbReference>
<dbReference type="GO" id="GO:0016887">
    <property type="term" value="F:ATP hydrolysis activity"/>
    <property type="evidence" value="ECO:0007669"/>
    <property type="project" value="InterPro"/>
</dbReference>
<dbReference type="SUPFAM" id="SSF52540">
    <property type="entry name" value="P-loop containing nucleoside triphosphate hydrolases"/>
    <property type="match status" value="2"/>
</dbReference>
<evidence type="ECO:0000256" key="11">
    <source>
        <dbReference type="RuleBase" id="RU367029"/>
    </source>
</evidence>
<dbReference type="GO" id="GO:0043211">
    <property type="term" value="F:ABC-type carbohydrate transporter activity"/>
    <property type="evidence" value="ECO:0007669"/>
    <property type="project" value="UniProtKB-UniRule"/>
</dbReference>
<reference evidence="13" key="1">
    <citation type="submission" date="2013-10" db="EMBL/GenBank/DDBJ databases">
        <title>The Genome Sequence of Fusobacterium nucleatum CTI-6.</title>
        <authorList>
            <consortium name="The Broad Institute Genomics Platform"/>
            <person name="Earl A."/>
            <person name="Ward D."/>
            <person name="Feldgarden M."/>
            <person name="Gevers D."/>
            <person name="Kostic A."/>
            <person name="Garrett W."/>
            <person name="Young S.K."/>
            <person name="Zeng Q."/>
            <person name="Gargeya S."/>
            <person name="Fitzgerald M."/>
            <person name="Abouelleil A."/>
            <person name="Alvarado L."/>
            <person name="Berlin A.M."/>
            <person name="Chapman S.B."/>
            <person name="Gainer-Dewar J."/>
            <person name="Goldberg J."/>
            <person name="Gnerre S."/>
            <person name="Griggs A."/>
            <person name="Gujja S."/>
            <person name="Hansen M."/>
            <person name="Howarth C."/>
            <person name="Imamovic A."/>
            <person name="Ireland A."/>
            <person name="Larimer J."/>
            <person name="McCowan C."/>
            <person name="Murphy C."/>
            <person name="Pearson M."/>
            <person name="Poon T.W."/>
            <person name="Priest M."/>
            <person name="Roberts A."/>
            <person name="Saif S."/>
            <person name="Shea T."/>
            <person name="Sykes S."/>
            <person name="Wortman J."/>
            <person name="Nusbaum C."/>
            <person name="Birren B."/>
        </authorList>
    </citation>
    <scope>NUCLEOTIDE SEQUENCE [LARGE SCALE GENOMIC DNA]</scope>
    <source>
        <strain evidence="13">CTI-6</strain>
    </source>
</reference>
<sequence length="500" mass="56585">MENLKYVLEMENISKEFPGVKALDNVQLKLKPGTVHALMGENGAGKSTLMKCLFGIYEKNSGKILLDGVEVNFKSTKEALENGVSMVHQELNQVLQRNVLDNIWLGRYPMKGFFVDEKKMYNDTINIFKDLDIKVDPRKKVAELPIAERQMIEIAKAVSYKSKVIVMDEPTSSLTEKEVDHLFKIIKKLKESGVGIIYISHKMEEIKMISDEITILRDGKWISTNDVSKISTEQIISMMVGRDLTERFPKKDNTAKEMMLEVKNLTALNQPSIQDVSFELYKGEILGIAGLVGSKRTEIVETIFGMRPKEHGEIILNGKTVKNRNPEEAIKNGFALVTEERRSTGIFSMLDIAFNSVISNLDKYKNKFKLLKNKDIEKDTKWIVDSMRVKTPSYSTKIGSLSGGNQQKVIIGRWLLTEPEVLMLDEPTRGIDVLAKYEIYQLMIDLAKKDKGIIMISSEMPELLGVTDRILVMSNGRVAGIVKTSETNQEEIMELSAKYL</sequence>
<keyword evidence="4 11" id="KW-1003">Cell membrane</keyword>
<keyword evidence="8 11" id="KW-0067">ATP-binding</keyword>
<name>U7TT20_FUSNU</name>
<evidence type="ECO:0000256" key="3">
    <source>
        <dbReference type="ARBA" id="ARBA00022448"/>
    </source>
</evidence>
<keyword evidence="9 11" id="KW-1278">Translocase</keyword>
<keyword evidence="3 11" id="KW-0813">Transport</keyword>